<name>A0A1M6STW7_9CLOT</name>
<dbReference type="Gene3D" id="3.40.50.10770">
    <property type="entry name" value="Hypothetical protein VC1899 like domain (Restriction endonuclease-like)"/>
    <property type="match status" value="1"/>
</dbReference>
<gene>
    <name evidence="2" type="ORF">SAMN02745163_03875</name>
</gene>
<dbReference type="InterPro" id="IPR011856">
    <property type="entry name" value="tRNA_endonuc-like_dom_sf"/>
</dbReference>
<dbReference type="Gene3D" id="3.40.1350.10">
    <property type="match status" value="1"/>
</dbReference>
<organism evidence="2 3">
    <name type="scientific">Clostridium cavendishii DSM 21758</name>
    <dbReference type="NCBI Taxonomy" id="1121302"/>
    <lineage>
        <taxon>Bacteria</taxon>
        <taxon>Bacillati</taxon>
        <taxon>Bacillota</taxon>
        <taxon>Clostridia</taxon>
        <taxon>Eubacteriales</taxon>
        <taxon>Clostridiaceae</taxon>
        <taxon>Clostridium</taxon>
    </lineage>
</organism>
<dbReference type="GO" id="GO:0003676">
    <property type="term" value="F:nucleic acid binding"/>
    <property type="evidence" value="ECO:0007669"/>
    <property type="project" value="InterPro"/>
</dbReference>
<dbReference type="InterPro" id="IPR015093">
    <property type="entry name" value="Card1_endonucl_dom"/>
</dbReference>
<dbReference type="EMBL" id="FQZB01000018">
    <property type="protein sequence ID" value="SHK48070.1"/>
    <property type="molecule type" value="Genomic_DNA"/>
</dbReference>
<evidence type="ECO:0000313" key="2">
    <source>
        <dbReference type="EMBL" id="SHK48070.1"/>
    </source>
</evidence>
<accession>A0A1M6STW7</accession>
<protein>
    <recommendedName>
        <fullName evidence="1">Card1 endonuclease domain-containing protein</fullName>
    </recommendedName>
</protein>
<evidence type="ECO:0000313" key="3">
    <source>
        <dbReference type="Proteomes" id="UP000184310"/>
    </source>
</evidence>
<evidence type="ECO:0000259" key="1">
    <source>
        <dbReference type="Pfam" id="PF09002"/>
    </source>
</evidence>
<dbReference type="RefSeq" id="WP_072991990.1">
    <property type="nucleotide sequence ID" value="NZ_FQZB01000018.1"/>
</dbReference>
<dbReference type="OrthoDB" id="1904635at2"/>
<dbReference type="Proteomes" id="UP000184310">
    <property type="component" value="Unassembled WGS sequence"/>
</dbReference>
<feature type="domain" description="Card1 endonuclease" evidence="1">
    <location>
        <begin position="250"/>
        <end position="374"/>
    </location>
</feature>
<sequence length="382" mass="44743">MNYELIVSIFDFHNESSILLTEIYNPKAILFLYKKEDENLIYKLKDYYRNKFENVKFTFFQLDIFDANKLEKVFKDNLDKSILINLTSGKKLDVLLLLQFAIKNKIVSHYVDIENSLLYEFKDSLVSVEKRKFIDLNIDEVIESNGGSIIVDSTEITEANAVNWLTDMISKNLTLWHKLKSKLYDGRVFIHDINNPYFITVNSRLLTDEETAIYYKILNKLKYYGEIDYKIQDNEIKIYFNNNYIKGFIFKSGTWFEVFTKAIFEEIEYVDQVKNGVLFLWNEDKKKLRNELDVVAIKDSLLICISCKDSSKYDEVALNELNVYADELGGENVIKILAATKEPLKASVLERAKEMNIHLVVYNGNKNEFKNKLNDILNPSVR</sequence>
<reference evidence="2 3" key="1">
    <citation type="submission" date="2016-11" db="EMBL/GenBank/DDBJ databases">
        <authorList>
            <person name="Jaros S."/>
            <person name="Januszkiewicz K."/>
            <person name="Wedrychowicz H."/>
        </authorList>
    </citation>
    <scope>NUCLEOTIDE SEQUENCE [LARGE SCALE GENOMIC DNA]</scope>
    <source>
        <strain evidence="2 3">DSM 21758</strain>
    </source>
</reference>
<proteinExistence type="predicted"/>
<dbReference type="Pfam" id="PF09002">
    <property type="entry name" value="Card1_endonuc"/>
    <property type="match status" value="1"/>
</dbReference>
<keyword evidence="3" id="KW-1185">Reference proteome</keyword>
<dbReference type="AlphaFoldDB" id="A0A1M6STW7"/>
<dbReference type="SUPFAM" id="SSF52980">
    <property type="entry name" value="Restriction endonuclease-like"/>
    <property type="match status" value="1"/>
</dbReference>
<dbReference type="InterPro" id="IPR011335">
    <property type="entry name" value="Restrct_endonuc-II-like"/>
</dbReference>